<dbReference type="Pfam" id="PF11753">
    <property type="entry name" value="DUF3310"/>
    <property type="match status" value="1"/>
</dbReference>
<name>A0A6J5LKH6_9CAUD</name>
<evidence type="ECO:0000313" key="1">
    <source>
        <dbReference type="EMBL" id="CAB4134695.1"/>
    </source>
</evidence>
<sequence>MNDRVNKPVHYTRHPSGVECIEITQHMGFCLGNAVKYCWRSGQKEDEVEDLLKAKWYANRAMTRPYMTHPIASSWDIHAKHQLHLFLAMEEDGWRREAIRALCYGEPLRAIQFIDRRLGQTTEVV</sequence>
<organism evidence="1">
    <name type="scientific">uncultured Caudovirales phage</name>
    <dbReference type="NCBI Taxonomy" id="2100421"/>
    <lineage>
        <taxon>Viruses</taxon>
        <taxon>Duplodnaviria</taxon>
        <taxon>Heunggongvirae</taxon>
        <taxon>Uroviricota</taxon>
        <taxon>Caudoviricetes</taxon>
        <taxon>Peduoviridae</taxon>
        <taxon>Maltschvirus</taxon>
        <taxon>Maltschvirus maltsch</taxon>
    </lineage>
</organism>
<reference evidence="1" key="1">
    <citation type="submission" date="2020-04" db="EMBL/GenBank/DDBJ databases">
        <authorList>
            <person name="Chiriac C."/>
            <person name="Salcher M."/>
            <person name="Ghai R."/>
            <person name="Kavagutti S V."/>
        </authorList>
    </citation>
    <scope>NUCLEOTIDE SEQUENCE</scope>
</reference>
<dbReference type="InterPro" id="IPR021739">
    <property type="entry name" value="SaV-like"/>
</dbReference>
<proteinExistence type="predicted"/>
<protein>
    <submittedName>
        <fullName evidence="1">SaV-like</fullName>
    </submittedName>
</protein>
<dbReference type="EMBL" id="LR796296">
    <property type="protein sequence ID" value="CAB4134695.1"/>
    <property type="molecule type" value="Genomic_DNA"/>
</dbReference>
<accession>A0A6J5LKH6</accession>
<gene>
    <name evidence="1" type="ORF">UFOVP274_45</name>
</gene>